<sequence length="245" mass="26764">MSQKLNLLHPNKKLNMATSIKVMKGFFCTPIRHGNPETAVSSRNHQNVDLSGSHSRILPQAFGKIRALVVLDLSQNQLGVIPDSIAGLKKLVELDVSSNVLESLPDSIGLLVNLKILNVSANKLIALPESIALCRSLVELDASFNNLVCLPTNMGFGPVNLEKLLIHLNKPGAEAVKDFMAKWWLDLIDEAQQKSMAETQNHQAQTGWLAWGASLLNNVAEVSESVAEYFGAKKAPRDPSLDQQL</sequence>
<dbReference type="PANTHER" id="PTHR48051:SF54">
    <property type="entry name" value="LEUCINE-RICH REPEAT-CONTAINING PROTEIN"/>
    <property type="match status" value="1"/>
</dbReference>
<protein>
    <submittedName>
        <fullName evidence="4">Plant intracellular Ras-group-related LRR protein 1</fullName>
    </submittedName>
</protein>
<evidence type="ECO:0000256" key="3">
    <source>
        <dbReference type="ARBA" id="ARBA00023786"/>
    </source>
</evidence>
<dbReference type="GO" id="GO:0005737">
    <property type="term" value="C:cytoplasm"/>
    <property type="evidence" value="ECO:0007669"/>
    <property type="project" value="TreeGrafter"/>
</dbReference>
<proteinExistence type="inferred from homology"/>
<dbReference type="InterPro" id="IPR050216">
    <property type="entry name" value="LRR_domain-containing"/>
</dbReference>
<dbReference type="SMART" id="SM00369">
    <property type="entry name" value="LRR_TYP"/>
    <property type="match status" value="4"/>
</dbReference>
<dbReference type="SMART" id="SM00364">
    <property type="entry name" value="LRR_BAC"/>
    <property type="match status" value="3"/>
</dbReference>
<evidence type="ECO:0000256" key="1">
    <source>
        <dbReference type="ARBA" id="ARBA00022614"/>
    </source>
</evidence>
<dbReference type="Pfam" id="PF13855">
    <property type="entry name" value="LRR_8"/>
    <property type="match status" value="1"/>
</dbReference>
<keyword evidence="5" id="KW-1185">Reference proteome</keyword>
<dbReference type="SUPFAM" id="SSF52058">
    <property type="entry name" value="L domain-like"/>
    <property type="match status" value="1"/>
</dbReference>
<dbReference type="Gene3D" id="3.80.10.10">
    <property type="entry name" value="Ribonuclease Inhibitor"/>
    <property type="match status" value="1"/>
</dbReference>
<dbReference type="PROSITE" id="PS51450">
    <property type="entry name" value="LRR"/>
    <property type="match status" value="1"/>
</dbReference>
<comment type="caution">
    <text evidence="4">The sequence shown here is derived from an EMBL/GenBank/DDBJ whole genome shotgun (WGS) entry which is preliminary data.</text>
</comment>
<comment type="similarity">
    <text evidence="3">Belongs to the SHOC2 family.</text>
</comment>
<name>A0A445LJG6_GLYSO</name>
<keyword evidence="2" id="KW-0677">Repeat</keyword>
<dbReference type="Proteomes" id="UP000289340">
    <property type="component" value="Chromosome 2"/>
</dbReference>
<evidence type="ECO:0000313" key="4">
    <source>
        <dbReference type="EMBL" id="RZC23315.1"/>
    </source>
</evidence>
<reference evidence="4 5" key="1">
    <citation type="submission" date="2018-09" db="EMBL/GenBank/DDBJ databases">
        <title>A high-quality reference genome of wild soybean provides a powerful tool to mine soybean genomes.</title>
        <authorList>
            <person name="Xie M."/>
            <person name="Chung C.Y.L."/>
            <person name="Li M.-W."/>
            <person name="Wong F.-L."/>
            <person name="Chan T.-F."/>
            <person name="Lam H.-M."/>
        </authorList>
    </citation>
    <scope>NUCLEOTIDE SEQUENCE [LARGE SCALE GENOMIC DNA]</scope>
    <source>
        <strain evidence="5">cv. W05</strain>
        <tissue evidence="4">Hypocotyl of etiolated seedlings</tissue>
    </source>
</reference>
<evidence type="ECO:0000256" key="2">
    <source>
        <dbReference type="ARBA" id="ARBA00022737"/>
    </source>
</evidence>
<dbReference type="InterPro" id="IPR003591">
    <property type="entry name" value="Leu-rich_rpt_typical-subtyp"/>
</dbReference>
<organism evidence="4 5">
    <name type="scientific">Glycine soja</name>
    <name type="common">Wild soybean</name>
    <dbReference type="NCBI Taxonomy" id="3848"/>
    <lineage>
        <taxon>Eukaryota</taxon>
        <taxon>Viridiplantae</taxon>
        <taxon>Streptophyta</taxon>
        <taxon>Embryophyta</taxon>
        <taxon>Tracheophyta</taxon>
        <taxon>Spermatophyta</taxon>
        <taxon>Magnoliopsida</taxon>
        <taxon>eudicotyledons</taxon>
        <taxon>Gunneridae</taxon>
        <taxon>Pentapetalae</taxon>
        <taxon>rosids</taxon>
        <taxon>fabids</taxon>
        <taxon>Fabales</taxon>
        <taxon>Fabaceae</taxon>
        <taxon>Papilionoideae</taxon>
        <taxon>50 kb inversion clade</taxon>
        <taxon>NPAAA clade</taxon>
        <taxon>indigoferoid/millettioid clade</taxon>
        <taxon>Phaseoleae</taxon>
        <taxon>Glycine</taxon>
        <taxon>Glycine subgen. Soja</taxon>
    </lineage>
</organism>
<dbReference type="AlphaFoldDB" id="A0A445LJG6"/>
<dbReference type="InterPro" id="IPR001611">
    <property type="entry name" value="Leu-rich_rpt"/>
</dbReference>
<dbReference type="PANTHER" id="PTHR48051">
    <property type="match status" value="1"/>
</dbReference>
<dbReference type="EMBL" id="QZWG01000002">
    <property type="protein sequence ID" value="RZC23315.1"/>
    <property type="molecule type" value="Genomic_DNA"/>
</dbReference>
<evidence type="ECO:0000313" key="5">
    <source>
        <dbReference type="Proteomes" id="UP000289340"/>
    </source>
</evidence>
<keyword evidence="1" id="KW-0433">Leucine-rich repeat</keyword>
<dbReference type="InterPro" id="IPR032675">
    <property type="entry name" value="LRR_dom_sf"/>
</dbReference>
<gene>
    <name evidence="4" type="ORF">D0Y65_002905</name>
</gene>
<accession>A0A445LJG6</accession>